<dbReference type="InterPro" id="IPR050811">
    <property type="entry name" value="Phosphate_ABC_transporter"/>
</dbReference>
<evidence type="ECO:0000256" key="3">
    <source>
        <dbReference type="ARBA" id="ARBA00022729"/>
    </source>
</evidence>
<dbReference type="Proteomes" id="UP001523216">
    <property type="component" value="Unassembled WGS sequence"/>
</dbReference>
<evidence type="ECO:0000313" key="7">
    <source>
        <dbReference type="Proteomes" id="UP001523216"/>
    </source>
</evidence>
<dbReference type="PANTHER" id="PTHR30570">
    <property type="entry name" value="PERIPLASMIC PHOSPHATE BINDING COMPONENT OF PHOSPHATE ABC TRANSPORTER"/>
    <property type="match status" value="1"/>
</dbReference>
<protein>
    <recommendedName>
        <fullName evidence="4">Phosphate-binding protein</fullName>
    </recommendedName>
</protein>
<name>A0ABT0YC31_9ACTN</name>
<sequence length="339" mass="35900">MATPGSPGCRPVRRGLNVIKTVRGRLTALTAALFLTAALTACGSDNPSTDSGGDTAEQLSGEVKVDGSSTVGPLSKAAADLYAEEQAKVNVTVGTSGTGGGFKKFCVGETDVSDASRPIKDSEKAECDAKGVKYAELIVANDALSVVVNKENTWTDCLTVAQLKKIWEPKSKVANWNQVDPSFPNEPMKLFGAGTDSGTFDYFTDEINGEEGASRTDYTPTEDDNVTVQGVTGSKGGLGYFGFTYYEENADKLKLVKVDGGGGCVEPSVATAQDGSYKPLSRPLFVYVSGASLAKPQVKDFVDFYIQNIDEVVKEAKYVPLTAEQKTTLAAEFAELQKS</sequence>
<organism evidence="6 7">
    <name type="scientific">Paractinoplanes hotanensis</name>
    <dbReference type="NCBI Taxonomy" id="2906497"/>
    <lineage>
        <taxon>Bacteria</taxon>
        <taxon>Bacillati</taxon>
        <taxon>Actinomycetota</taxon>
        <taxon>Actinomycetes</taxon>
        <taxon>Micromonosporales</taxon>
        <taxon>Micromonosporaceae</taxon>
        <taxon>Paractinoplanes</taxon>
    </lineage>
</organism>
<feature type="domain" description="PBP" evidence="5">
    <location>
        <begin position="55"/>
        <end position="306"/>
    </location>
</feature>
<proteinExistence type="inferred from homology"/>
<dbReference type="NCBIfam" id="TIGR02136">
    <property type="entry name" value="ptsS_2"/>
    <property type="match status" value="1"/>
</dbReference>
<dbReference type="InterPro" id="IPR011862">
    <property type="entry name" value="Phos-bd"/>
</dbReference>
<keyword evidence="3" id="KW-0732">Signal</keyword>
<reference evidence="6 7" key="1">
    <citation type="submission" date="2022-06" db="EMBL/GenBank/DDBJ databases">
        <title>Actinoplanes abujensis sp. nov., isolated from Nigerian arid soil.</title>
        <authorList>
            <person name="Ding P."/>
        </authorList>
    </citation>
    <scope>NUCLEOTIDE SEQUENCE [LARGE SCALE GENOMIC DNA]</scope>
    <source>
        <strain evidence="7">TRM88002</strain>
    </source>
</reference>
<evidence type="ECO:0000256" key="2">
    <source>
        <dbReference type="ARBA" id="ARBA00022448"/>
    </source>
</evidence>
<dbReference type="SUPFAM" id="SSF53850">
    <property type="entry name" value="Periplasmic binding protein-like II"/>
    <property type="match status" value="1"/>
</dbReference>
<keyword evidence="7" id="KW-1185">Reference proteome</keyword>
<dbReference type="PANTHER" id="PTHR30570:SF1">
    <property type="entry name" value="PHOSPHATE-BINDING PROTEIN PSTS"/>
    <property type="match status" value="1"/>
</dbReference>
<keyword evidence="4" id="KW-0592">Phosphate transport</keyword>
<evidence type="ECO:0000313" key="6">
    <source>
        <dbReference type="EMBL" id="MCM4083058.1"/>
    </source>
</evidence>
<dbReference type="CDD" id="cd13654">
    <property type="entry name" value="PBP2_phosphate_like_2"/>
    <property type="match status" value="1"/>
</dbReference>
<evidence type="ECO:0000256" key="4">
    <source>
        <dbReference type="RuleBase" id="RU367119"/>
    </source>
</evidence>
<evidence type="ECO:0000259" key="5">
    <source>
        <dbReference type="Pfam" id="PF12849"/>
    </source>
</evidence>
<comment type="function">
    <text evidence="4">Involved in the system for phosphate transport across the cytoplasmic membrane.</text>
</comment>
<comment type="similarity">
    <text evidence="1 4">Belongs to the PstS family.</text>
</comment>
<accession>A0ABT0YC31</accession>
<dbReference type="InterPro" id="IPR024370">
    <property type="entry name" value="PBP_domain"/>
</dbReference>
<dbReference type="EMBL" id="JAMQOL010000054">
    <property type="protein sequence ID" value="MCM4083058.1"/>
    <property type="molecule type" value="Genomic_DNA"/>
</dbReference>
<dbReference type="Pfam" id="PF12849">
    <property type="entry name" value="PBP_like_2"/>
    <property type="match status" value="1"/>
</dbReference>
<gene>
    <name evidence="6" type="ORF">LXN57_36425</name>
</gene>
<keyword evidence="2 4" id="KW-0813">Transport</keyword>
<dbReference type="Gene3D" id="3.40.190.10">
    <property type="entry name" value="Periplasmic binding protein-like II"/>
    <property type="match status" value="2"/>
</dbReference>
<comment type="caution">
    <text evidence="6">The sequence shown here is derived from an EMBL/GenBank/DDBJ whole genome shotgun (WGS) entry which is preliminary data.</text>
</comment>
<evidence type="ECO:0000256" key="1">
    <source>
        <dbReference type="ARBA" id="ARBA00008725"/>
    </source>
</evidence>